<organism evidence="2">
    <name type="scientific">gut metagenome</name>
    <dbReference type="NCBI Taxonomy" id="749906"/>
    <lineage>
        <taxon>unclassified sequences</taxon>
        <taxon>metagenomes</taxon>
        <taxon>organismal metagenomes</taxon>
    </lineage>
</organism>
<feature type="non-terminal residue" evidence="2">
    <location>
        <position position="115"/>
    </location>
</feature>
<protein>
    <submittedName>
        <fullName evidence="2">Primosomal protein N</fullName>
    </submittedName>
</protein>
<reference evidence="2" key="1">
    <citation type="journal article" date="2012" name="PLoS ONE">
        <title>Gene sets for utilization of primary and secondary nutrition supplies in the distal gut of endangered iberian lynx.</title>
        <authorList>
            <person name="Alcaide M."/>
            <person name="Messina E."/>
            <person name="Richter M."/>
            <person name="Bargiela R."/>
            <person name="Peplies J."/>
            <person name="Huws S.A."/>
            <person name="Newbold C.J."/>
            <person name="Golyshin P.N."/>
            <person name="Simon M.A."/>
            <person name="Lopez G."/>
            <person name="Yakimov M.M."/>
            <person name="Ferrer M."/>
        </authorList>
    </citation>
    <scope>NUCLEOTIDE SEQUENCE</scope>
</reference>
<comment type="caution">
    <text evidence="2">The sequence shown here is derived from an EMBL/GenBank/DDBJ whole genome shotgun (WGS) entry which is preliminary data.</text>
</comment>
<sequence>MKEVVELLDKTPLLLPVQLTFWEWLADYYLCTLGDVYKAALPSGLKLESETIVVFNPDFEATESLSDRELHLLDLLSDEPQQCITKLEKTSGYKNLLPVVKDLLERGAVWVKEEM</sequence>
<dbReference type="GO" id="GO:0003677">
    <property type="term" value="F:DNA binding"/>
    <property type="evidence" value="ECO:0007669"/>
    <property type="project" value="InterPro"/>
</dbReference>
<evidence type="ECO:0000259" key="1">
    <source>
        <dbReference type="Pfam" id="PF17764"/>
    </source>
</evidence>
<dbReference type="InterPro" id="IPR042115">
    <property type="entry name" value="PriA_3primeBD_sf"/>
</dbReference>
<gene>
    <name evidence="2" type="ORF">EVA_16015</name>
</gene>
<proteinExistence type="predicted"/>
<dbReference type="InterPro" id="IPR041222">
    <property type="entry name" value="PriA_3primeBD"/>
</dbReference>
<dbReference type="AlphaFoldDB" id="J9G8S3"/>
<name>J9G8S3_9ZZZZ</name>
<dbReference type="Pfam" id="PF17764">
    <property type="entry name" value="PriA_3primeBD"/>
    <property type="match status" value="1"/>
</dbReference>
<dbReference type="Gene3D" id="3.40.1440.60">
    <property type="entry name" value="PriA, 3(prime) DNA-binding domain"/>
    <property type="match status" value="1"/>
</dbReference>
<feature type="domain" description="Primosomal protein N' 3' DNA-binding" evidence="1">
    <location>
        <begin position="1"/>
        <end position="42"/>
    </location>
</feature>
<dbReference type="EMBL" id="AMCI01005576">
    <property type="protein sequence ID" value="EJW95879.1"/>
    <property type="molecule type" value="Genomic_DNA"/>
</dbReference>
<evidence type="ECO:0000313" key="2">
    <source>
        <dbReference type="EMBL" id="EJW95879.1"/>
    </source>
</evidence>
<accession>J9G8S3</accession>